<feature type="signal peptide" evidence="1">
    <location>
        <begin position="1"/>
        <end position="18"/>
    </location>
</feature>
<evidence type="ECO:0000313" key="3">
    <source>
        <dbReference type="Proteomes" id="UP000318585"/>
    </source>
</evidence>
<dbReference type="Proteomes" id="UP000318585">
    <property type="component" value="Unassembled WGS sequence"/>
</dbReference>
<dbReference type="AlphaFoldDB" id="A0A553CU44"/>
<organism evidence="2 3">
    <name type="scientific">Flavobacterium franklandianum</name>
    <dbReference type="NCBI Taxonomy" id="2594430"/>
    <lineage>
        <taxon>Bacteria</taxon>
        <taxon>Pseudomonadati</taxon>
        <taxon>Bacteroidota</taxon>
        <taxon>Flavobacteriia</taxon>
        <taxon>Flavobacteriales</taxon>
        <taxon>Flavobacteriaceae</taxon>
        <taxon>Flavobacterium</taxon>
    </lineage>
</organism>
<sequence length="310" mass="34708">MKKIYIICLLMAAQHFYAQTEIDGIMMAKNNFCAGAIYEYSSWNKYWEGTYKRENLNFGTVSTQKIAFNGNYGITDNLNVIFSIPYVTTNATAGTMAGQKGFQDLSLTLKSLVYEKEIKGNWLSFYVLGGLSVPTSNYVADYLPLSIGLHSKTASVRLMSDYQYGNLFATVSGAYVKRSNIKIDRNVYFTDVMHYTNEVDMPDGISFNARVGYRTSRLIAEAVFDNWTTQKGGFDITTNNMPFPSNTMNMTKIGFNGKYNLKQISGLAIIGGLNHVITGRNVGQSDSFYGGLFYVLDFTKKTKTTTTDEK</sequence>
<dbReference type="OrthoDB" id="5562884at2"/>
<comment type="caution">
    <text evidence="2">The sequence shown here is derived from an EMBL/GenBank/DDBJ whole genome shotgun (WGS) entry which is preliminary data.</text>
</comment>
<reference evidence="2 3" key="1">
    <citation type="submission" date="2019-07" db="EMBL/GenBank/DDBJ databases">
        <title>Novel species of Flavobacterium.</title>
        <authorList>
            <person name="Liu Q."/>
            <person name="Xin Y.-H."/>
        </authorList>
    </citation>
    <scope>NUCLEOTIDE SEQUENCE [LARGE SCALE GENOMIC DNA]</scope>
    <source>
        <strain evidence="2 3">LB3P56</strain>
    </source>
</reference>
<dbReference type="RefSeq" id="WP_144070777.1">
    <property type="nucleotide sequence ID" value="NZ_VJZR01000001.1"/>
</dbReference>
<dbReference type="EMBL" id="VJZR01000001">
    <property type="protein sequence ID" value="TRX24042.1"/>
    <property type="molecule type" value="Genomic_DNA"/>
</dbReference>
<accession>A0A553CU44</accession>
<feature type="chain" id="PRO_5022209246" evidence="1">
    <location>
        <begin position="19"/>
        <end position="310"/>
    </location>
</feature>
<keyword evidence="3" id="KW-1185">Reference proteome</keyword>
<evidence type="ECO:0000313" key="2">
    <source>
        <dbReference type="EMBL" id="TRX24042.1"/>
    </source>
</evidence>
<keyword evidence="1" id="KW-0732">Signal</keyword>
<gene>
    <name evidence="2" type="ORF">FNW17_02375</name>
</gene>
<evidence type="ECO:0000256" key="1">
    <source>
        <dbReference type="SAM" id="SignalP"/>
    </source>
</evidence>
<protein>
    <submittedName>
        <fullName evidence="2">Transporter</fullName>
    </submittedName>
</protein>
<proteinExistence type="predicted"/>
<name>A0A553CU44_9FLAO</name>